<evidence type="ECO:0000313" key="4">
    <source>
        <dbReference type="Proteomes" id="UP000294498"/>
    </source>
</evidence>
<evidence type="ECO:0000259" key="2">
    <source>
        <dbReference type="Pfam" id="PF00561"/>
    </source>
</evidence>
<dbReference type="EMBL" id="SODV01000002">
    <property type="protein sequence ID" value="TDW96728.1"/>
    <property type="molecule type" value="Genomic_DNA"/>
</dbReference>
<dbReference type="InterPro" id="IPR029058">
    <property type="entry name" value="AB_hydrolase_fold"/>
</dbReference>
<dbReference type="SUPFAM" id="SSF53474">
    <property type="entry name" value="alpha/beta-Hydrolases"/>
    <property type="match status" value="1"/>
</dbReference>
<organism evidence="3 4">
    <name type="scientific">Dinghuibacter silviterrae</name>
    <dbReference type="NCBI Taxonomy" id="1539049"/>
    <lineage>
        <taxon>Bacteria</taxon>
        <taxon>Pseudomonadati</taxon>
        <taxon>Bacteroidota</taxon>
        <taxon>Chitinophagia</taxon>
        <taxon>Chitinophagales</taxon>
        <taxon>Chitinophagaceae</taxon>
        <taxon>Dinghuibacter</taxon>
    </lineage>
</organism>
<dbReference type="RefSeq" id="WP_133997677.1">
    <property type="nucleotide sequence ID" value="NZ_SODV01000002.1"/>
</dbReference>
<dbReference type="GO" id="GO:0016020">
    <property type="term" value="C:membrane"/>
    <property type="evidence" value="ECO:0007669"/>
    <property type="project" value="TreeGrafter"/>
</dbReference>
<gene>
    <name evidence="3" type="ORF">EDB95_4564</name>
</gene>
<dbReference type="PROSITE" id="PS51257">
    <property type="entry name" value="PROKAR_LIPOPROTEIN"/>
    <property type="match status" value="1"/>
</dbReference>
<dbReference type="Pfam" id="PF00561">
    <property type="entry name" value="Abhydrolase_1"/>
    <property type="match status" value="1"/>
</dbReference>
<dbReference type="InterPro" id="IPR000073">
    <property type="entry name" value="AB_hydrolase_1"/>
</dbReference>
<dbReference type="PANTHER" id="PTHR43798:SF31">
    <property type="entry name" value="AB HYDROLASE SUPERFAMILY PROTEIN YCLE"/>
    <property type="match status" value="1"/>
</dbReference>
<dbReference type="Gene3D" id="3.40.50.1820">
    <property type="entry name" value="alpha/beta hydrolase"/>
    <property type="match status" value="1"/>
</dbReference>
<dbReference type="Proteomes" id="UP000294498">
    <property type="component" value="Unassembled WGS sequence"/>
</dbReference>
<feature type="domain" description="AB hydrolase-1" evidence="2">
    <location>
        <begin position="41"/>
        <end position="262"/>
    </location>
</feature>
<evidence type="ECO:0000313" key="3">
    <source>
        <dbReference type="EMBL" id="TDW96728.1"/>
    </source>
</evidence>
<dbReference type="AlphaFoldDB" id="A0A4R8DH43"/>
<name>A0A4R8DH43_9BACT</name>
<evidence type="ECO:0000256" key="1">
    <source>
        <dbReference type="ARBA" id="ARBA00022801"/>
    </source>
</evidence>
<comment type="caution">
    <text evidence="3">The sequence shown here is derived from an EMBL/GenBank/DDBJ whole genome shotgun (WGS) entry which is preliminary data.</text>
</comment>
<proteinExistence type="predicted"/>
<dbReference type="PRINTS" id="PR00111">
    <property type="entry name" value="ABHYDROLASE"/>
</dbReference>
<keyword evidence="4" id="KW-1185">Reference proteome</keyword>
<dbReference type="PANTHER" id="PTHR43798">
    <property type="entry name" value="MONOACYLGLYCEROL LIPASE"/>
    <property type="match status" value="1"/>
</dbReference>
<dbReference type="GO" id="GO:0016787">
    <property type="term" value="F:hydrolase activity"/>
    <property type="evidence" value="ECO:0007669"/>
    <property type="project" value="UniProtKB-KW"/>
</dbReference>
<reference evidence="3 4" key="1">
    <citation type="submission" date="2019-03" db="EMBL/GenBank/DDBJ databases">
        <title>Genomic Encyclopedia of Type Strains, Phase IV (KMG-IV): sequencing the most valuable type-strain genomes for metagenomic binning, comparative biology and taxonomic classification.</title>
        <authorList>
            <person name="Goeker M."/>
        </authorList>
    </citation>
    <scope>NUCLEOTIDE SEQUENCE [LARGE SCALE GENOMIC DNA]</scope>
    <source>
        <strain evidence="3 4">DSM 100059</strain>
    </source>
</reference>
<accession>A0A4R8DH43</accession>
<dbReference type="OrthoDB" id="9780932at2"/>
<protein>
    <submittedName>
        <fullName evidence="3">Pimeloyl-ACP methyl ester carboxylesterase</fullName>
    </submittedName>
</protein>
<keyword evidence="1" id="KW-0378">Hydrolase</keyword>
<dbReference type="InterPro" id="IPR050266">
    <property type="entry name" value="AB_hydrolase_sf"/>
</dbReference>
<sequence>MRCLYAGILAILLSSCGKSVKTVDDQGVKIAYVDAGQGDTALLFVHGWCLNKGYWSNQMDHFKDRYHVVAIDLPGFGESGKERTEWTTENYGRDIDSVMSQLHLNKVVLVGHSMGGDLCLEAALHAPDRVIALVGIDNFKSINPETPTQKADDARTYTVLKEGFTKAAFQYFQGDLFYKTADTIQRRILTDVANADSAVAIAALQGNDNFEERKNLQAFGKPLYLINSDYTPTDTAALTAAHVPHEVMYIKDTGHFPMVEKPADVNAALDAVMANITGH</sequence>